<evidence type="ECO:0000313" key="3">
    <source>
        <dbReference type="Proteomes" id="UP001385951"/>
    </source>
</evidence>
<feature type="region of interest" description="Disordered" evidence="1">
    <location>
        <begin position="1"/>
        <end position="73"/>
    </location>
</feature>
<protein>
    <recommendedName>
        <fullName evidence="4">F-box domain-containing protein</fullName>
    </recommendedName>
</protein>
<comment type="caution">
    <text evidence="2">The sequence shown here is derived from an EMBL/GenBank/DDBJ whole genome shotgun (WGS) entry which is preliminary data.</text>
</comment>
<proteinExistence type="predicted"/>
<dbReference type="EMBL" id="JASBNA010000029">
    <property type="protein sequence ID" value="KAK7683721.1"/>
    <property type="molecule type" value="Genomic_DNA"/>
</dbReference>
<feature type="compositionally biased region" description="Polar residues" evidence="1">
    <location>
        <begin position="42"/>
        <end position="60"/>
    </location>
</feature>
<keyword evidence="3" id="KW-1185">Reference proteome</keyword>
<feature type="compositionally biased region" description="Basic residues" evidence="1">
    <location>
        <begin position="1"/>
        <end position="11"/>
    </location>
</feature>
<feature type="compositionally biased region" description="Basic and acidic residues" evidence="1">
    <location>
        <begin position="29"/>
        <end position="39"/>
    </location>
</feature>
<gene>
    <name evidence="2" type="ORF">QCA50_013097</name>
</gene>
<dbReference type="AlphaFoldDB" id="A0AAW0FSF7"/>
<evidence type="ECO:0000256" key="1">
    <source>
        <dbReference type="SAM" id="MobiDB-lite"/>
    </source>
</evidence>
<reference evidence="2 3" key="1">
    <citation type="submission" date="2022-09" db="EMBL/GenBank/DDBJ databases">
        <authorList>
            <person name="Palmer J.M."/>
        </authorList>
    </citation>
    <scope>NUCLEOTIDE SEQUENCE [LARGE SCALE GENOMIC DNA]</scope>
    <source>
        <strain evidence="2 3">DSM 7382</strain>
    </source>
</reference>
<dbReference type="Gene3D" id="3.80.10.10">
    <property type="entry name" value="Ribonuclease Inhibitor"/>
    <property type="match status" value="1"/>
</dbReference>
<accession>A0AAW0FSF7</accession>
<name>A0AAW0FSF7_9APHY</name>
<dbReference type="InterPro" id="IPR032675">
    <property type="entry name" value="LRR_dom_sf"/>
</dbReference>
<evidence type="ECO:0008006" key="4">
    <source>
        <dbReference type="Google" id="ProtNLM"/>
    </source>
</evidence>
<sequence>MPPKRISKANKRKTEAPSPTQKWVRNTRKHNDNVSEKGHLPSQLSNTQGVEQGLSDNAPISSRTRSRCKKRTLADEDAVTLTDHAQHPKRRRINNPTEQGTIEEVVQDANALLLPVELHSLILETFWKGPDLGVDEAVTIRSCTSVCKVWRAAARPHLFRSTKLNSQASLERLTSLIRSDPSVTSYIRRVILLGDGENCKDGWIYAFPSAFETPLPALKILEIREIDLRKPRRKDIRAYCDWIYSLSALTSVHQLNLGLVIMSPKALTALVRVFPSLTKVWMEQVHFLPVKDLVPIVDESTHATDTPRSILADNRPLAYPILHPPASISSLKVDNFASLTPFNFDHLKDWFVPEMMSSSLANLDLMRSVHVASVGRIIAAASSSLDILRIPTQGTSISQFKAALDSSKLVKLRTFRIHCCNTLSDGNEMAIAYHLLSILHAPNLEIISLIICYDASKSDDFQPIDQYLEKLAHLKEVRVEYFAASPEPLDVRRKYIEQNFPLTFKRGLLRVKEDDIEYLPYYPFR</sequence>
<dbReference type="Proteomes" id="UP001385951">
    <property type="component" value="Unassembled WGS sequence"/>
</dbReference>
<evidence type="ECO:0000313" key="2">
    <source>
        <dbReference type="EMBL" id="KAK7683721.1"/>
    </source>
</evidence>
<organism evidence="2 3">
    <name type="scientific">Cerrena zonata</name>
    <dbReference type="NCBI Taxonomy" id="2478898"/>
    <lineage>
        <taxon>Eukaryota</taxon>
        <taxon>Fungi</taxon>
        <taxon>Dikarya</taxon>
        <taxon>Basidiomycota</taxon>
        <taxon>Agaricomycotina</taxon>
        <taxon>Agaricomycetes</taxon>
        <taxon>Polyporales</taxon>
        <taxon>Cerrenaceae</taxon>
        <taxon>Cerrena</taxon>
    </lineage>
</organism>
<dbReference type="SUPFAM" id="SSF52047">
    <property type="entry name" value="RNI-like"/>
    <property type="match status" value="1"/>
</dbReference>